<protein>
    <recommendedName>
        <fullName evidence="4">DUF3306 domain-containing protein</fullName>
    </recommendedName>
</protein>
<feature type="compositionally biased region" description="Polar residues" evidence="1">
    <location>
        <begin position="205"/>
        <end position="217"/>
    </location>
</feature>
<name>A0A1T4S714_9GAMM</name>
<feature type="region of interest" description="Disordered" evidence="1">
    <location>
        <begin position="146"/>
        <end position="226"/>
    </location>
</feature>
<evidence type="ECO:0000256" key="1">
    <source>
        <dbReference type="SAM" id="MobiDB-lite"/>
    </source>
</evidence>
<feature type="region of interest" description="Disordered" evidence="1">
    <location>
        <begin position="36"/>
        <end position="60"/>
    </location>
</feature>
<feature type="compositionally biased region" description="Polar residues" evidence="1">
    <location>
        <begin position="39"/>
        <end position="48"/>
    </location>
</feature>
<dbReference type="Pfam" id="PF11748">
    <property type="entry name" value="DUF3306"/>
    <property type="match status" value="1"/>
</dbReference>
<gene>
    <name evidence="2" type="ORF">BTE48_14400</name>
</gene>
<feature type="region of interest" description="Disordered" evidence="1">
    <location>
        <begin position="1"/>
        <end position="23"/>
    </location>
</feature>
<feature type="compositionally biased region" description="Low complexity" evidence="1">
    <location>
        <begin position="188"/>
        <end position="197"/>
    </location>
</feature>
<dbReference type="Proteomes" id="UP000191418">
    <property type="component" value="Unassembled WGS sequence"/>
</dbReference>
<evidence type="ECO:0000313" key="3">
    <source>
        <dbReference type="Proteomes" id="UP000191418"/>
    </source>
</evidence>
<sequence>MGPSFFSRWSQRKQAVADAQSTEVTDQVCESEALFPTPLSENMASPQLVTPPEAAESTAQAPIAQEVEPLTDADMPEIASLDGNSNVSAFFSEGVSEKLRQKALTALFLKPEFNLRDGLEDYDDDYSQLTEMGQALAAEVRQWVRDKPSEVVEQWESDLSKPPSTTGDAPAARVEPDPSAGAPESLMPVAESVQPESEVVEVETALSQSDLPQGSESASDKMPHIS</sequence>
<reference evidence="2 3" key="1">
    <citation type="submission" date="2017-01" db="EMBL/GenBank/DDBJ databases">
        <title>Genome Sequencing of a Marine Spirillum, Oceanospirillum multiglobuliferum ATCC 33336, from Japan.</title>
        <authorList>
            <person name="Carney J.G."/>
            <person name="Trachtenberg A.M."/>
            <person name="Rheaume B.A."/>
            <person name="Linnane J.D."/>
            <person name="Pitts N.L."/>
            <person name="Mykles D.L."/>
            <person name="Maclea K.S."/>
        </authorList>
    </citation>
    <scope>NUCLEOTIDE SEQUENCE [LARGE SCALE GENOMIC DNA]</scope>
    <source>
        <strain evidence="2 3">ATCC 33336</strain>
    </source>
</reference>
<dbReference type="AlphaFoldDB" id="A0A1T4S714"/>
<dbReference type="EMBL" id="MTSM01000026">
    <property type="protein sequence ID" value="OPX54418.1"/>
    <property type="molecule type" value="Genomic_DNA"/>
</dbReference>
<evidence type="ECO:0000313" key="2">
    <source>
        <dbReference type="EMBL" id="OPX54418.1"/>
    </source>
</evidence>
<proteinExistence type="predicted"/>
<keyword evidence="3" id="KW-1185">Reference proteome</keyword>
<dbReference type="InterPro" id="IPR021735">
    <property type="entry name" value="DUF3306"/>
</dbReference>
<evidence type="ECO:0008006" key="4">
    <source>
        <dbReference type="Google" id="ProtNLM"/>
    </source>
</evidence>
<organism evidence="2 3">
    <name type="scientific">Oceanospirillum multiglobuliferum</name>
    <dbReference type="NCBI Taxonomy" id="64969"/>
    <lineage>
        <taxon>Bacteria</taxon>
        <taxon>Pseudomonadati</taxon>
        <taxon>Pseudomonadota</taxon>
        <taxon>Gammaproteobacteria</taxon>
        <taxon>Oceanospirillales</taxon>
        <taxon>Oceanospirillaceae</taxon>
        <taxon>Oceanospirillum</taxon>
    </lineage>
</organism>
<comment type="caution">
    <text evidence="2">The sequence shown here is derived from an EMBL/GenBank/DDBJ whole genome shotgun (WGS) entry which is preliminary data.</text>
</comment>
<dbReference type="STRING" id="64969.SAMN02745127_02801"/>
<dbReference type="RefSeq" id="WP_078746329.1">
    <property type="nucleotide sequence ID" value="NZ_FUXG01000025.1"/>
</dbReference>
<accession>A0A1T4S714</accession>
<dbReference type="OrthoDB" id="5609487at2"/>
<feature type="compositionally biased region" description="Polar residues" evidence="1">
    <location>
        <begin position="7"/>
        <end position="23"/>
    </location>
</feature>